<dbReference type="PANTHER" id="PTHR43811">
    <property type="entry name" value="FKBP-TYPE PEPTIDYL-PROLYL CIS-TRANS ISOMERASE FKPA"/>
    <property type="match status" value="1"/>
</dbReference>
<keyword evidence="4 5" id="KW-0413">Isomerase</keyword>
<evidence type="ECO:0000256" key="4">
    <source>
        <dbReference type="ARBA" id="ARBA00023235"/>
    </source>
</evidence>
<evidence type="ECO:0000256" key="2">
    <source>
        <dbReference type="ARBA" id="ARBA00006577"/>
    </source>
</evidence>
<protein>
    <recommendedName>
        <fullName evidence="6">Peptidyl-prolyl cis-trans isomerase</fullName>
        <ecNumber evidence="6">5.2.1.8</ecNumber>
    </recommendedName>
</protein>
<dbReference type="SUPFAM" id="SSF54534">
    <property type="entry name" value="FKBP-like"/>
    <property type="match status" value="1"/>
</dbReference>
<comment type="catalytic activity">
    <reaction evidence="1 5 6">
        <text>[protein]-peptidylproline (omega=180) = [protein]-peptidylproline (omega=0)</text>
        <dbReference type="Rhea" id="RHEA:16237"/>
        <dbReference type="Rhea" id="RHEA-COMP:10747"/>
        <dbReference type="Rhea" id="RHEA-COMP:10748"/>
        <dbReference type="ChEBI" id="CHEBI:83833"/>
        <dbReference type="ChEBI" id="CHEBI:83834"/>
        <dbReference type="EC" id="5.2.1.8"/>
    </reaction>
</comment>
<dbReference type="PROSITE" id="PS50059">
    <property type="entry name" value="FKBP_PPIASE"/>
    <property type="match status" value="1"/>
</dbReference>
<evidence type="ECO:0000256" key="6">
    <source>
        <dbReference type="RuleBase" id="RU003915"/>
    </source>
</evidence>
<keyword evidence="7" id="KW-0732">Signal</keyword>
<dbReference type="GO" id="GO:0003755">
    <property type="term" value="F:peptidyl-prolyl cis-trans isomerase activity"/>
    <property type="evidence" value="ECO:0007669"/>
    <property type="project" value="UniProtKB-UniRule"/>
</dbReference>
<dbReference type="PANTHER" id="PTHR43811:SF19">
    <property type="entry name" value="39 KDA FK506-BINDING NUCLEAR PROTEIN"/>
    <property type="match status" value="1"/>
</dbReference>
<proteinExistence type="inferred from homology"/>
<evidence type="ECO:0000313" key="9">
    <source>
        <dbReference type="EMBL" id="CAA9212490.1"/>
    </source>
</evidence>
<gene>
    <name evidence="9" type="ORF">AVDCRST_MAG42-29</name>
</gene>
<comment type="similarity">
    <text evidence="2 6">Belongs to the FKBP-type PPIase family.</text>
</comment>
<evidence type="ECO:0000256" key="7">
    <source>
        <dbReference type="SAM" id="SignalP"/>
    </source>
</evidence>
<evidence type="ECO:0000259" key="8">
    <source>
        <dbReference type="PROSITE" id="PS50059"/>
    </source>
</evidence>
<evidence type="ECO:0000256" key="1">
    <source>
        <dbReference type="ARBA" id="ARBA00000971"/>
    </source>
</evidence>
<reference evidence="9" key="1">
    <citation type="submission" date="2020-02" db="EMBL/GenBank/DDBJ databases">
        <authorList>
            <person name="Meier V. D."/>
        </authorList>
    </citation>
    <scope>NUCLEOTIDE SEQUENCE</scope>
    <source>
        <strain evidence="9">AVDCRST_MAG42</strain>
    </source>
</reference>
<sequence>MKKLLLSLTVAGIAAIAPTRTSSAADDASSSITFSSVSVSDATNMSSKPKVTADAHLPSATLKVKDLVVGKGATATPDSTVSVHYVGVRYADGKQFDSSWERGGPTSFPLKRLVKGFTQGIGGNGDISPMKVGGRRIIIIPPEMAYGAQGTPDGGVPPDASIVFVVDLIAVK</sequence>
<dbReference type="EMBL" id="CADCTA010000005">
    <property type="protein sequence ID" value="CAA9212490.1"/>
    <property type="molecule type" value="Genomic_DNA"/>
</dbReference>
<evidence type="ECO:0000256" key="3">
    <source>
        <dbReference type="ARBA" id="ARBA00023110"/>
    </source>
</evidence>
<dbReference type="InterPro" id="IPR046357">
    <property type="entry name" value="PPIase_dom_sf"/>
</dbReference>
<dbReference type="Gene3D" id="3.10.50.40">
    <property type="match status" value="1"/>
</dbReference>
<dbReference type="InterPro" id="IPR001179">
    <property type="entry name" value="PPIase_FKBP_dom"/>
</dbReference>
<dbReference type="EC" id="5.2.1.8" evidence="6"/>
<evidence type="ECO:0000256" key="5">
    <source>
        <dbReference type="PROSITE-ProRule" id="PRU00277"/>
    </source>
</evidence>
<feature type="chain" id="PRO_5026957161" description="Peptidyl-prolyl cis-trans isomerase" evidence="7">
    <location>
        <begin position="25"/>
        <end position="172"/>
    </location>
</feature>
<name>A0A6J4H2E1_9BACT</name>
<dbReference type="Pfam" id="PF00254">
    <property type="entry name" value="FKBP_C"/>
    <property type="match status" value="1"/>
</dbReference>
<feature type="domain" description="PPIase FKBP-type" evidence="8">
    <location>
        <begin position="78"/>
        <end position="172"/>
    </location>
</feature>
<keyword evidence="3 5" id="KW-0697">Rotamase</keyword>
<organism evidence="9">
    <name type="scientific">uncultured Chthoniobacterales bacterium</name>
    <dbReference type="NCBI Taxonomy" id="1836801"/>
    <lineage>
        <taxon>Bacteria</taxon>
        <taxon>Pseudomonadati</taxon>
        <taxon>Verrucomicrobiota</taxon>
        <taxon>Spartobacteria</taxon>
        <taxon>Chthoniobacterales</taxon>
        <taxon>environmental samples</taxon>
    </lineage>
</organism>
<feature type="signal peptide" evidence="7">
    <location>
        <begin position="1"/>
        <end position="24"/>
    </location>
</feature>
<accession>A0A6J4H2E1</accession>
<dbReference type="AlphaFoldDB" id="A0A6J4H2E1"/>